<comment type="caution">
    <text evidence="6">The sequence shown here is derived from an EMBL/GenBank/DDBJ whole genome shotgun (WGS) entry which is preliminary data.</text>
</comment>
<dbReference type="EMBL" id="JAAGAB010000002">
    <property type="protein sequence ID" value="NDV01258.1"/>
    <property type="molecule type" value="Genomic_DNA"/>
</dbReference>
<feature type="signal peptide" evidence="4">
    <location>
        <begin position="1"/>
        <end position="34"/>
    </location>
</feature>
<dbReference type="Proteomes" id="UP000474757">
    <property type="component" value="Unassembled WGS sequence"/>
</dbReference>
<dbReference type="CDD" id="cd08517">
    <property type="entry name" value="PBP2_NikA_DppA_OppA_like_13"/>
    <property type="match status" value="1"/>
</dbReference>
<feature type="domain" description="Solute-binding protein family 5" evidence="5">
    <location>
        <begin position="82"/>
        <end position="446"/>
    </location>
</feature>
<name>A0A6B2JSQ4_9RHOB</name>
<dbReference type="Gene3D" id="3.40.190.10">
    <property type="entry name" value="Periplasmic binding protein-like II"/>
    <property type="match status" value="1"/>
</dbReference>
<evidence type="ECO:0000313" key="6">
    <source>
        <dbReference type="EMBL" id="NDV01258.1"/>
    </source>
</evidence>
<dbReference type="GO" id="GO:0015833">
    <property type="term" value="P:peptide transport"/>
    <property type="evidence" value="ECO:0007669"/>
    <property type="project" value="TreeGrafter"/>
</dbReference>
<protein>
    <submittedName>
        <fullName evidence="6">ABC transporter substrate-binding protein</fullName>
    </submittedName>
</protein>
<keyword evidence="7" id="KW-1185">Reference proteome</keyword>
<comment type="similarity">
    <text evidence="2">Belongs to the bacterial solute-binding protein 5 family.</text>
</comment>
<evidence type="ECO:0000256" key="2">
    <source>
        <dbReference type="ARBA" id="ARBA00005695"/>
    </source>
</evidence>
<comment type="subcellular location">
    <subcellularLocation>
        <location evidence="1">Periplasm</location>
    </subcellularLocation>
</comment>
<keyword evidence="3 4" id="KW-0732">Signal</keyword>
<dbReference type="PIRSF" id="PIRSF002741">
    <property type="entry name" value="MppA"/>
    <property type="match status" value="1"/>
</dbReference>
<dbReference type="RefSeq" id="WP_163892806.1">
    <property type="nucleotide sequence ID" value="NZ_JAAGAB010000002.1"/>
</dbReference>
<dbReference type="AlphaFoldDB" id="A0A6B2JSQ4"/>
<dbReference type="GO" id="GO:1904680">
    <property type="term" value="F:peptide transmembrane transporter activity"/>
    <property type="evidence" value="ECO:0007669"/>
    <property type="project" value="TreeGrafter"/>
</dbReference>
<dbReference type="Gene3D" id="3.10.105.10">
    <property type="entry name" value="Dipeptide-binding Protein, Domain 3"/>
    <property type="match status" value="1"/>
</dbReference>
<dbReference type="GO" id="GO:0043190">
    <property type="term" value="C:ATP-binding cassette (ABC) transporter complex"/>
    <property type="evidence" value="ECO:0007669"/>
    <property type="project" value="InterPro"/>
</dbReference>
<sequence>MSKSFEMNRRGFLGSLAAAGLVPAGMVASGPALAQDAGGILRTPFWPAPTYLNSAISTSGPESFLSPKFYDGLLGYESGMVPKPSLATAWEISEDGLTVTFTLREGVTWHDGEPFTSHDVAFTFMEVLKVHHGRGVNTFANLTSVDTPDDYTAVFNLSKPSPAMMRALDSRECPILPAHLYEGTDIMENPVNTAPVGTGPFKLESYEIGSAVVMVPYEDYWDEGYPLLDRFIVQFVPDPATRAAMLESGQTDAIFLGMIPTQEILRIAEMDGFEMTTTGFEAMPSGLQLEFNLENEILANKLVRQAIAHAIDTNWILENVFYGMGQTGASPLHYDQRPFYTTEGVPSYPFDLAKANELLDEAGYPRGEGDMRFKLMLDPSPWGTESINSSAYIREVLRQVGIDVEVRQQDFAVFVTTVWTERKHDLVLYTATMGVDPTIGVHRFYLSSNFQPGTGFSNGAHYDNPEVDELLNAASIEMDEEARIAQYAEFQQIAYEDLPIVKMVDIAAAPTLASTRVHDFAPDALGALGSLKQTWVEQ</sequence>
<dbReference type="PANTHER" id="PTHR30290">
    <property type="entry name" value="PERIPLASMIC BINDING COMPONENT OF ABC TRANSPORTER"/>
    <property type="match status" value="1"/>
</dbReference>
<dbReference type="InterPro" id="IPR006311">
    <property type="entry name" value="TAT_signal"/>
</dbReference>
<evidence type="ECO:0000313" key="7">
    <source>
        <dbReference type="Proteomes" id="UP000474757"/>
    </source>
</evidence>
<dbReference type="GO" id="GO:0030288">
    <property type="term" value="C:outer membrane-bounded periplasmic space"/>
    <property type="evidence" value="ECO:0007669"/>
    <property type="project" value="UniProtKB-ARBA"/>
</dbReference>
<proteinExistence type="inferred from homology"/>
<dbReference type="PANTHER" id="PTHR30290:SF38">
    <property type="entry name" value="D,D-DIPEPTIDE-BINDING PERIPLASMIC PROTEIN DDPA-RELATED"/>
    <property type="match status" value="1"/>
</dbReference>
<feature type="chain" id="PRO_5025464675" evidence="4">
    <location>
        <begin position="35"/>
        <end position="538"/>
    </location>
</feature>
<dbReference type="InterPro" id="IPR030678">
    <property type="entry name" value="Peptide/Ni-bd"/>
</dbReference>
<dbReference type="PROSITE" id="PS51318">
    <property type="entry name" value="TAT"/>
    <property type="match status" value="1"/>
</dbReference>
<dbReference type="InterPro" id="IPR039424">
    <property type="entry name" value="SBP_5"/>
</dbReference>
<reference evidence="6 7" key="1">
    <citation type="submission" date="2020-02" db="EMBL/GenBank/DDBJ databases">
        <title>Pseudoroseicyclus tamarix, sp. nov., isolated from offshore sediment of a Tamarix chinensis forest.</title>
        <authorList>
            <person name="Gai Y."/>
        </authorList>
    </citation>
    <scope>NUCLEOTIDE SEQUENCE [LARGE SCALE GENOMIC DNA]</scope>
    <source>
        <strain evidence="6 7">CLL3-39</strain>
    </source>
</reference>
<dbReference type="Pfam" id="PF00496">
    <property type="entry name" value="SBP_bac_5"/>
    <property type="match status" value="1"/>
</dbReference>
<evidence type="ECO:0000256" key="3">
    <source>
        <dbReference type="ARBA" id="ARBA00022729"/>
    </source>
</evidence>
<evidence type="ECO:0000256" key="1">
    <source>
        <dbReference type="ARBA" id="ARBA00004418"/>
    </source>
</evidence>
<organism evidence="6 7">
    <name type="scientific">Pseudoroseicyclus tamaricis</name>
    <dbReference type="NCBI Taxonomy" id="2705421"/>
    <lineage>
        <taxon>Bacteria</taxon>
        <taxon>Pseudomonadati</taxon>
        <taxon>Pseudomonadota</taxon>
        <taxon>Alphaproteobacteria</taxon>
        <taxon>Rhodobacterales</taxon>
        <taxon>Paracoccaceae</taxon>
        <taxon>Pseudoroseicyclus</taxon>
    </lineage>
</organism>
<gene>
    <name evidence="6" type="ORF">GZA08_09810</name>
</gene>
<dbReference type="SUPFAM" id="SSF53850">
    <property type="entry name" value="Periplasmic binding protein-like II"/>
    <property type="match status" value="1"/>
</dbReference>
<evidence type="ECO:0000256" key="4">
    <source>
        <dbReference type="SAM" id="SignalP"/>
    </source>
</evidence>
<accession>A0A6B2JSQ4</accession>
<evidence type="ECO:0000259" key="5">
    <source>
        <dbReference type="Pfam" id="PF00496"/>
    </source>
</evidence>
<dbReference type="InterPro" id="IPR000914">
    <property type="entry name" value="SBP_5_dom"/>
</dbReference>